<dbReference type="PANTHER" id="PTHR33434:SF2">
    <property type="entry name" value="FATTY ACID-BINDING PROTEIN TM_1468"/>
    <property type="match status" value="1"/>
</dbReference>
<name>A0A7W0CDI5_9ACTN</name>
<protein>
    <submittedName>
        <fullName evidence="2">DegV family protein with EDD domain</fullName>
    </submittedName>
</protein>
<dbReference type="AlphaFoldDB" id="A0A7W0CDI5"/>
<keyword evidence="3" id="KW-1185">Reference proteome</keyword>
<evidence type="ECO:0000256" key="1">
    <source>
        <dbReference type="ARBA" id="ARBA00023121"/>
    </source>
</evidence>
<evidence type="ECO:0000313" key="3">
    <source>
        <dbReference type="Proteomes" id="UP000530928"/>
    </source>
</evidence>
<dbReference type="NCBIfam" id="TIGR00762">
    <property type="entry name" value="DegV"/>
    <property type="match status" value="1"/>
</dbReference>
<dbReference type="PANTHER" id="PTHR33434">
    <property type="entry name" value="DEGV DOMAIN-CONTAINING PROTEIN DR_1986-RELATED"/>
    <property type="match status" value="1"/>
</dbReference>
<dbReference type="InterPro" id="IPR003797">
    <property type="entry name" value="DegV"/>
</dbReference>
<dbReference type="EMBL" id="JACDUR010000001">
    <property type="protein sequence ID" value="MBA2889037.1"/>
    <property type="molecule type" value="Genomic_DNA"/>
</dbReference>
<reference evidence="2 3" key="1">
    <citation type="submission" date="2020-07" db="EMBL/GenBank/DDBJ databases">
        <title>Genomic Encyclopedia of Type Strains, Phase IV (KMG-IV): sequencing the most valuable type-strain genomes for metagenomic binning, comparative biology and taxonomic classification.</title>
        <authorList>
            <person name="Goeker M."/>
        </authorList>
    </citation>
    <scope>NUCLEOTIDE SEQUENCE [LARGE SCALE GENOMIC DNA]</scope>
    <source>
        <strain evidence="2 3">DSM 45533</strain>
    </source>
</reference>
<comment type="caution">
    <text evidence="2">The sequence shown here is derived from an EMBL/GenBank/DDBJ whole genome shotgun (WGS) entry which is preliminary data.</text>
</comment>
<organism evidence="2 3">
    <name type="scientific">Nonomuraea soli</name>
    <dbReference type="NCBI Taxonomy" id="1032476"/>
    <lineage>
        <taxon>Bacteria</taxon>
        <taxon>Bacillati</taxon>
        <taxon>Actinomycetota</taxon>
        <taxon>Actinomycetes</taxon>
        <taxon>Streptosporangiales</taxon>
        <taxon>Streptosporangiaceae</taxon>
        <taxon>Nonomuraea</taxon>
    </lineage>
</organism>
<dbReference type="Pfam" id="PF02645">
    <property type="entry name" value="DegV"/>
    <property type="match status" value="1"/>
</dbReference>
<accession>A0A7W0CDI5</accession>
<sequence length="265" mass="26856">MPVAVVTDSTAYLPATDGVTVVPLQVIVDGAEVSELSSPDLARATTSRPAPALFADVYSGLTGFDGVVSVHLSGELSGTVEAASAAAAAAPVPVEVVDSRSIAMGLGYPVLAAARAAASGASLKAVADAARRCAEVTQTFFYVDTLEYLRRGGRIGAAASMVGSALMIKPLLHLVDGRIELLEKVRTPSRALGRLEELAVKAAGAARVVEVAVQHLAAPGRAEALCERLRGRLPGGARFTVVELGAVVGVHAGPGMLGVTVSPGE</sequence>
<gene>
    <name evidence="2" type="ORF">HNR30_000372</name>
</gene>
<dbReference type="GO" id="GO:0008289">
    <property type="term" value="F:lipid binding"/>
    <property type="evidence" value="ECO:0007669"/>
    <property type="project" value="UniProtKB-KW"/>
</dbReference>
<dbReference type="SUPFAM" id="SSF82549">
    <property type="entry name" value="DAK1/DegV-like"/>
    <property type="match status" value="1"/>
</dbReference>
<keyword evidence="1" id="KW-0446">Lipid-binding</keyword>
<dbReference type="InterPro" id="IPR050270">
    <property type="entry name" value="DegV_domain_contain"/>
</dbReference>
<dbReference type="Gene3D" id="3.30.1180.10">
    <property type="match status" value="1"/>
</dbReference>
<proteinExistence type="predicted"/>
<dbReference type="Proteomes" id="UP000530928">
    <property type="component" value="Unassembled WGS sequence"/>
</dbReference>
<dbReference type="RefSeq" id="WP_181607819.1">
    <property type="nucleotide sequence ID" value="NZ_BAABAM010000001.1"/>
</dbReference>
<evidence type="ECO:0000313" key="2">
    <source>
        <dbReference type="EMBL" id="MBA2889037.1"/>
    </source>
</evidence>
<dbReference type="Gene3D" id="3.40.50.10170">
    <property type="match status" value="1"/>
</dbReference>
<dbReference type="PROSITE" id="PS51482">
    <property type="entry name" value="DEGV"/>
    <property type="match status" value="1"/>
</dbReference>
<dbReference type="InterPro" id="IPR043168">
    <property type="entry name" value="DegV_C"/>
</dbReference>